<proteinExistence type="inferred from homology"/>
<evidence type="ECO:0000256" key="1">
    <source>
        <dbReference type="ARBA" id="ARBA00006429"/>
    </source>
</evidence>
<dbReference type="GO" id="GO:0016787">
    <property type="term" value="F:hydrolase activity"/>
    <property type="evidence" value="ECO:0007669"/>
    <property type="project" value="UniProtKB-KW"/>
</dbReference>
<protein>
    <recommendedName>
        <fullName evidence="6">SbsA Ig-like domain-containing protein</fullName>
    </recommendedName>
</protein>
<dbReference type="EMBL" id="CP035704">
    <property type="protein sequence ID" value="QBB69297.1"/>
    <property type="molecule type" value="Genomic_DNA"/>
</dbReference>
<dbReference type="OrthoDB" id="9800417at2"/>
<dbReference type="GO" id="GO:0004518">
    <property type="term" value="F:nuclease activity"/>
    <property type="evidence" value="ECO:0007669"/>
    <property type="project" value="UniProtKB-KW"/>
</dbReference>
<evidence type="ECO:0000313" key="4">
    <source>
        <dbReference type="EMBL" id="QBB69297.1"/>
    </source>
</evidence>
<gene>
    <name evidence="4" type="ORF">ELE36_02290</name>
</gene>
<name>A0A411HFQ4_9GAMM</name>
<reference evidence="4 5" key="1">
    <citation type="submission" date="2019-01" db="EMBL/GenBank/DDBJ databases">
        <title>Pseudolysobacter antarctica gen. nov., sp. nov., isolated from Fildes Peninsula, Antarctica.</title>
        <authorList>
            <person name="Wei Z."/>
            <person name="Peng F."/>
        </authorList>
    </citation>
    <scope>NUCLEOTIDE SEQUENCE [LARGE SCALE GENOMIC DNA]</scope>
    <source>
        <strain evidence="4 5">AQ6-296</strain>
    </source>
</reference>
<evidence type="ECO:0008006" key="6">
    <source>
        <dbReference type="Google" id="ProtNLM"/>
    </source>
</evidence>
<comment type="similarity">
    <text evidence="1">Belongs to the EndA/NucM nuclease family.</text>
</comment>
<keyword evidence="3" id="KW-0378">Hydrolase</keyword>
<dbReference type="KEGG" id="xbc:ELE36_02290"/>
<dbReference type="Pfam" id="PF04231">
    <property type="entry name" value="Endonuclease_1"/>
    <property type="match status" value="1"/>
</dbReference>
<dbReference type="PANTHER" id="PTHR33607:SF2">
    <property type="entry name" value="ENDONUCLEASE-1"/>
    <property type="match status" value="1"/>
</dbReference>
<keyword evidence="2" id="KW-0540">Nuclease</keyword>
<dbReference type="InterPro" id="IPR044925">
    <property type="entry name" value="His-Me_finger_sf"/>
</dbReference>
<evidence type="ECO:0000313" key="5">
    <source>
        <dbReference type="Proteomes" id="UP000291562"/>
    </source>
</evidence>
<dbReference type="InterPro" id="IPR007346">
    <property type="entry name" value="Endonuclease-I"/>
</dbReference>
<evidence type="ECO:0000256" key="3">
    <source>
        <dbReference type="ARBA" id="ARBA00022801"/>
    </source>
</evidence>
<accession>A0A411HFQ4</accession>
<evidence type="ECO:0000256" key="2">
    <source>
        <dbReference type="ARBA" id="ARBA00022722"/>
    </source>
</evidence>
<dbReference type="SUPFAM" id="SSF54060">
    <property type="entry name" value="His-Me finger endonucleases"/>
    <property type="match status" value="1"/>
</dbReference>
<dbReference type="AlphaFoldDB" id="A0A411HFQ4"/>
<organism evidence="4 5">
    <name type="scientific">Pseudolysobacter antarcticus</name>
    <dbReference type="NCBI Taxonomy" id="2511995"/>
    <lineage>
        <taxon>Bacteria</taxon>
        <taxon>Pseudomonadati</taxon>
        <taxon>Pseudomonadota</taxon>
        <taxon>Gammaproteobacteria</taxon>
        <taxon>Lysobacterales</taxon>
        <taxon>Rhodanobacteraceae</taxon>
        <taxon>Pseudolysobacter</taxon>
    </lineage>
</organism>
<sequence length="481" mass="51925">MLRPHFATSQSPGMLAGLADRRSVVRGNIMIKNFSRALRVVLGSVFVFSPLHAFADGDISRYLDTRVLPVPVGTSFSVLATQPADQARNVPRANPLTVKFSAPVNVVGQWFTLSCGTSGTHTAQVGGGPVGFTLTLDQAPLALEACVFTIVASQVQSQADNTTTLPSDVIVHFMASADLVDYYAGADTSSGPALKAWLHNRIKDHTSCPYTSATYNPCSGSANTWVVLNQADQDPNNTANILDIYKNASYTKIPGGTGAYNREHTWPNSLGFAESNITVAGVDKPNPPYTDTHMLYLSDTTYNANRGNRPLGALSSACPTTATAGCTGYATLAGAGFGGGSGRGDFDIRTGADGNTGRFEIWDHRKGDIARAVMYMAVRYKGGIDAEGITEPNLELTDDSSQIIIINSRTTGQTAYMGLQSDLLAWNDLDLPDAREQMRDEVVYSYQHNRNPFVDHPEWARCVFQNLNCPLDRIFADNFDQ</sequence>
<keyword evidence="5" id="KW-1185">Reference proteome</keyword>
<dbReference type="PANTHER" id="PTHR33607">
    <property type="entry name" value="ENDONUCLEASE-1"/>
    <property type="match status" value="1"/>
</dbReference>
<dbReference type="Proteomes" id="UP000291562">
    <property type="component" value="Chromosome"/>
</dbReference>